<gene>
    <name evidence="2" type="primary">jg11412</name>
    <name evidence="2" type="ORF">PAEG_LOCUS6254</name>
</gene>
<organism evidence="2 3">
    <name type="scientific">Pararge aegeria aegeria</name>
    <dbReference type="NCBI Taxonomy" id="348720"/>
    <lineage>
        <taxon>Eukaryota</taxon>
        <taxon>Metazoa</taxon>
        <taxon>Ecdysozoa</taxon>
        <taxon>Arthropoda</taxon>
        <taxon>Hexapoda</taxon>
        <taxon>Insecta</taxon>
        <taxon>Pterygota</taxon>
        <taxon>Neoptera</taxon>
        <taxon>Endopterygota</taxon>
        <taxon>Lepidoptera</taxon>
        <taxon>Glossata</taxon>
        <taxon>Ditrysia</taxon>
        <taxon>Papilionoidea</taxon>
        <taxon>Nymphalidae</taxon>
        <taxon>Satyrinae</taxon>
        <taxon>Satyrini</taxon>
        <taxon>Parargina</taxon>
        <taxon>Pararge</taxon>
    </lineage>
</organism>
<dbReference type="OrthoDB" id="7493852at2759"/>
<sequence>MPAARRIYKVRELTSVSTKGRRRKLPQLTIQSIAGQSTTRRLRLSISCPRAGTLIEPTTSFSFRQYNSVASPRSLQRFSSLHQMNSSHREVFKRNYGSCNAGCPCPFPCGPCGSKAGCGCLPPPCNTPPKCLQYMTGYYYYPYGTWFCGPYHVSGTCAPVGANGPCPCPCPPKCCPACVCAPQYTKNMCSNKNVSDTNQFPMELPCHTVPKSTQEVRTGFSKMFNFSSPAADKKDSQQKQKPTGLPPVLSSMFCPNSLETSFMDKEPRIKSTLDSISRTRFYHTKTNKMPEDLSYKAPTTHTQRNWKYSYYQTRHNLATPTGKARLYLKESRNVSSISNKKKHSPRPDIDVEIKAYDD</sequence>
<evidence type="ECO:0000256" key="1">
    <source>
        <dbReference type="SAM" id="MobiDB-lite"/>
    </source>
</evidence>
<feature type="compositionally biased region" description="Basic and acidic residues" evidence="1">
    <location>
        <begin position="345"/>
        <end position="358"/>
    </location>
</feature>
<comment type="caution">
    <text evidence="2">The sequence shown here is derived from an EMBL/GenBank/DDBJ whole genome shotgun (WGS) entry which is preliminary data.</text>
</comment>
<proteinExistence type="predicted"/>
<dbReference type="Proteomes" id="UP000838756">
    <property type="component" value="Unassembled WGS sequence"/>
</dbReference>
<protein>
    <submittedName>
        <fullName evidence="2">Jg11412 protein</fullName>
    </submittedName>
</protein>
<name>A0A8S4QSZ5_9NEOP</name>
<evidence type="ECO:0000313" key="2">
    <source>
        <dbReference type="EMBL" id="CAH2218420.1"/>
    </source>
</evidence>
<reference evidence="2" key="1">
    <citation type="submission" date="2022-03" db="EMBL/GenBank/DDBJ databases">
        <authorList>
            <person name="Lindestad O."/>
        </authorList>
    </citation>
    <scope>NUCLEOTIDE SEQUENCE</scope>
</reference>
<dbReference type="EMBL" id="CAKXAJ010019548">
    <property type="protein sequence ID" value="CAH2218420.1"/>
    <property type="molecule type" value="Genomic_DNA"/>
</dbReference>
<evidence type="ECO:0000313" key="3">
    <source>
        <dbReference type="Proteomes" id="UP000838756"/>
    </source>
</evidence>
<dbReference type="AlphaFoldDB" id="A0A8S4QSZ5"/>
<accession>A0A8S4QSZ5</accession>
<feature type="region of interest" description="Disordered" evidence="1">
    <location>
        <begin position="333"/>
        <end position="358"/>
    </location>
</feature>
<keyword evidence="3" id="KW-1185">Reference proteome</keyword>